<sequence>MRKLNIIQISKSRWMCIGQSERLTPAFEAWSRGCCALQESRDALQRFQKALIWWEAHEPRIKIDYSHAHE</sequence>
<dbReference type="EMBL" id="JAIWYP010000014">
    <property type="protein sequence ID" value="KAH3709456.1"/>
    <property type="molecule type" value="Genomic_DNA"/>
</dbReference>
<proteinExistence type="predicted"/>
<name>A0A9D4BML8_DREPO</name>
<organism evidence="1 2">
    <name type="scientific">Dreissena polymorpha</name>
    <name type="common">Zebra mussel</name>
    <name type="synonym">Mytilus polymorpha</name>
    <dbReference type="NCBI Taxonomy" id="45954"/>
    <lineage>
        <taxon>Eukaryota</taxon>
        <taxon>Metazoa</taxon>
        <taxon>Spiralia</taxon>
        <taxon>Lophotrochozoa</taxon>
        <taxon>Mollusca</taxon>
        <taxon>Bivalvia</taxon>
        <taxon>Autobranchia</taxon>
        <taxon>Heteroconchia</taxon>
        <taxon>Euheterodonta</taxon>
        <taxon>Imparidentia</taxon>
        <taxon>Neoheterodontei</taxon>
        <taxon>Myida</taxon>
        <taxon>Dreissenoidea</taxon>
        <taxon>Dreissenidae</taxon>
        <taxon>Dreissena</taxon>
    </lineage>
</organism>
<accession>A0A9D4BML8</accession>
<evidence type="ECO:0000313" key="1">
    <source>
        <dbReference type="EMBL" id="KAH3709456.1"/>
    </source>
</evidence>
<protein>
    <submittedName>
        <fullName evidence="1">Uncharacterized protein</fullName>
    </submittedName>
</protein>
<dbReference type="Proteomes" id="UP000828390">
    <property type="component" value="Unassembled WGS sequence"/>
</dbReference>
<reference evidence="1" key="1">
    <citation type="journal article" date="2019" name="bioRxiv">
        <title>The Genome of the Zebra Mussel, Dreissena polymorpha: A Resource for Invasive Species Research.</title>
        <authorList>
            <person name="McCartney M.A."/>
            <person name="Auch B."/>
            <person name="Kono T."/>
            <person name="Mallez S."/>
            <person name="Zhang Y."/>
            <person name="Obille A."/>
            <person name="Becker A."/>
            <person name="Abrahante J.E."/>
            <person name="Garbe J."/>
            <person name="Badalamenti J.P."/>
            <person name="Herman A."/>
            <person name="Mangelson H."/>
            <person name="Liachko I."/>
            <person name="Sullivan S."/>
            <person name="Sone E.D."/>
            <person name="Koren S."/>
            <person name="Silverstein K.A.T."/>
            <person name="Beckman K.B."/>
            <person name="Gohl D.M."/>
        </authorList>
    </citation>
    <scope>NUCLEOTIDE SEQUENCE</scope>
    <source>
        <strain evidence="1">Duluth1</strain>
        <tissue evidence="1">Whole animal</tissue>
    </source>
</reference>
<evidence type="ECO:0000313" key="2">
    <source>
        <dbReference type="Proteomes" id="UP000828390"/>
    </source>
</evidence>
<gene>
    <name evidence="1" type="ORF">DPMN_068919</name>
</gene>
<reference evidence="1" key="2">
    <citation type="submission" date="2020-11" db="EMBL/GenBank/DDBJ databases">
        <authorList>
            <person name="McCartney M.A."/>
            <person name="Auch B."/>
            <person name="Kono T."/>
            <person name="Mallez S."/>
            <person name="Becker A."/>
            <person name="Gohl D.M."/>
            <person name="Silverstein K.A.T."/>
            <person name="Koren S."/>
            <person name="Bechman K.B."/>
            <person name="Herman A."/>
            <person name="Abrahante J.E."/>
            <person name="Garbe J."/>
        </authorList>
    </citation>
    <scope>NUCLEOTIDE SEQUENCE</scope>
    <source>
        <strain evidence="1">Duluth1</strain>
        <tissue evidence="1">Whole animal</tissue>
    </source>
</reference>
<comment type="caution">
    <text evidence="1">The sequence shown here is derived from an EMBL/GenBank/DDBJ whole genome shotgun (WGS) entry which is preliminary data.</text>
</comment>
<keyword evidence="2" id="KW-1185">Reference proteome</keyword>
<dbReference type="AlphaFoldDB" id="A0A9D4BML8"/>